<dbReference type="SMART" id="SM01027">
    <property type="entry name" value="Beta-Casp"/>
    <property type="match status" value="1"/>
</dbReference>
<evidence type="ECO:0000256" key="4">
    <source>
        <dbReference type="RuleBase" id="RU365006"/>
    </source>
</evidence>
<feature type="region of interest" description="Disordered" evidence="5">
    <location>
        <begin position="382"/>
        <end position="425"/>
    </location>
</feature>
<dbReference type="InterPro" id="IPR001279">
    <property type="entry name" value="Metallo-B-lactamas"/>
</dbReference>
<keyword evidence="3 4" id="KW-0539">Nucleus</keyword>
<dbReference type="InterPro" id="IPR011108">
    <property type="entry name" value="RMMBL"/>
</dbReference>
<keyword evidence="2 4" id="KW-0507">mRNA processing</keyword>
<feature type="compositionally biased region" description="Low complexity" evidence="5">
    <location>
        <begin position="399"/>
        <end position="411"/>
    </location>
</feature>
<feature type="domain" description="Beta-Casp" evidence="6">
    <location>
        <begin position="223"/>
        <end position="346"/>
    </location>
</feature>
<dbReference type="InterPro" id="IPR036866">
    <property type="entry name" value="RibonucZ/Hydroxyglut_hydro"/>
</dbReference>
<sequence>MKVHDLVFLLDCGWDEGCSQELLSPLRDVAGHLDAVLLSHPDPLHLGALPVLVGQLQCTAPIYATHPVSKMGQMFLYDQCLNRAAVSEFDAFDLNDVDKAFAHVTTLKYQQVFSLTGAAEGFTITPFAAGHLVGGCAWRITTPEDEDIVYAVHYNHRKQGHLNAAALDRAFLRPLALITDADNALHNPPDNRSARDKQLLDSVVSTLRNGGNVLLPIDAAGRVLEVLLLLDRHWEKAKLYFTLVFMAPQARQVLEYAKTQLTWMSDAVLQAFERSRDNPFALRHVKLCHSREQLAALPPGPKAVLATLPTLEAGASRDLLVDWAGDPHSLILLTERPPAGSLASNICQARPAGPPLTLKLELGHREPLQGQELEAFYASRAAHAVEEDEPQPPLTPRFSSGSVGKASRSSSNAARLGLAPEEPDEEEDMYEALAPVSDILVDGFIVPKGAAAPMFPFEDEDDELARDDYGLALRPGEFRLEDGAAPDFIMGDAPKDGDESEQDEAKPTKVVMEELTLEVRARCMQLDYEGRSDGRSMHTILTHIAPRHLVLCHGSSRAVESLSASCGQDLQGLNTHIHCPENGQTVDLSEGAASLRMEVDGSVLAQATMRSMGRYELGWLQALVTQDAPGQAPKLAFAPPRDDDEGTQGGIFIGDVKLSELKAALTKKGISADFSAGSLICAGSILVRRTDDDSGLVLEGPLSDEFYTVRSILYGEYQVC</sequence>
<evidence type="ECO:0000313" key="7">
    <source>
        <dbReference type="EMBL" id="CAL5219837.1"/>
    </source>
</evidence>
<evidence type="ECO:0000259" key="6">
    <source>
        <dbReference type="SMART" id="SM01027"/>
    </source>
</evidence>
<evidence type="ECO:0000256" key="5">
    <source>
        <dbReference type="SAM" id="MobiDB-lite"/>
    </source>
</evidence>
<dbReference type="PANTHER" id="PTHR45922:SF1">
    <property type="entry name" value="CLEAVAGE AND POLYADENYLATION SPECIFICITY FACTOR SUBUNIT 2"/>
    <property type="match status" value="1"/>
</dbReference>
<dbReference type="Pfam" id="PF16661">
    <property type="entry name" value="Lactamase_B_6"/>
    <property type="match status" value="1"/>
</dbReference>
<reference evidence="7 8" key="1">
    <citation type="submission" date="2024-06" db="EMBL/GenBank/DDBJ databases">
        <authorList>
            <person name="Kraege A."/>
            <person name="Thomma B."/>
        </authorList>
    </citation>
    <scope>NUCLEOTIDE SEQUENCE [LARGE SCALE GENOMIC DNA]</scope>
</reference>
<dbReference type="Pfam" id="PF10996">
    <property type="entry name" value="Beta-Casp"/>
    <property type="match status" value="1"/>
</dbReference>
<protein>
    <recommendedName>
        <fullName evidence="4">Cleavage and polyadenylation specificity factor subunit 2</fullName>
    </recommendedName>
    <alternativeName>
        <fullName evidence="4">Cleavage and polyadenylation specificity factor 100 kDa subunit</fullName>
    </alternativeName>
</protein>
<dbReference type="Pfam" id="PF07521">
    <property type="entry name" value="RMMBL"/>
    <property type="match status" value="1"/>
</dbReference>
<keyword evidence="8" id="KW-1185">Reference proteome</keyword>
<name>A0ABP1FQL9_9CHLO</name>
<comment type="similarity">
    <text evidence="4">Belongs to the metallo-beta-lactamase superfamily. RNA-metabolizing metallo-beta-lactamase-like family. CPSF2/YSH1 subfamily.</text>
</comment>
<evidence type="ECO:0000313" key="8">
    <source>
        <dbReference type="Proteomes" id="UP001497392"/>
    </source>
</evidence>
<accession>A0ABP1FQL9</accession>
<dbReference type="Proteomes" id="UP001497392">
    <property type="component" value="Unassembled WGS sequence"/>
</dbReference>
<dbReference type="EMBL" id="CAXHTA020000002">
    <property type="protein sequence ID" value="CAL5219837.1"/>
    <property type="molecule type" value="Genomic_DNA"/>
</dbReference>
<evidence type="ECO:0000256" key="3">
    <source>
        <dbReference type="ARBA" id="ARBA00023242"/>
    </source>
</evidence>
<keyword evidence="4" id="KW-0694">RNA-binding</keyword>
<dbReference type="CDD" id="cd16293">
    <property type="entry name" value="CPSF2-like_MBL-fold"/>
    <property type="match status" value="1"/>
</dbReference>
<dbReference type="InterPro" id="IPR027075">
    <property type="entry name" value="CPSF2"/>
</dbReference>
<comment type="caution">
    <text evidence="7">The sequence shown here is derived from an EMBL/GenBank/DDBJ whole genome shotgun (WGS) entry which is preliminary data.</text>
</comment>
<dbReference type="SUPFAM" id="SSF56281">
    <property type="entry name" value="Metallo-hydrolase/oxidoreductase"/>
    <property type="match status" value="1"/>
</dbReference>
<dbReference type="InterPro" id="IPR035639">
    <property type="entry name" value="CPSF2_MBL"/>
</dbReference>
<dbReference type="PANTHER" id="PTHR45922">
    <property type="entry name" value="CLEAVAGE AND POLYADENYLATION SPECIFICITY FACTOR SUBUNIT 2"/>
    <property type="match status" value="1"/>
</dbReference>
<comment type="subcellular location">
    <subcellularLocation>
        <location evidence="1 4">Nucleus</location>
    </subcellularLocation>
</comment>
<dbReference type="InterPro" id="IPR025069">
    <property type="entry name" value="Cpsf2_C"/>
</dbReference>
<evidence type="ECO:0000256" key="1">
    <source>
        <dbReference type="ARBA" id="ARBA00004123"/>
    </source>
</evidence>
<organism evidence="7 8">
    <name type="scientific">Coccomyxa viridis</name>
    <dbReference type="NCBI Taxonomy" id="1274662"/>
    <lineage>
        <taxon>Eukaryota</taxon>
        <taxon>Viridiplantae</taxon>
        <taxon>Chlorophyta</taxon>
        <taxon>core chlorophytes</taxon>
        <taxon>Trebouxiophyceae</taxon>
        <taxon>Trebouxiophyceae incertae sedis</taxon>
        <taxon>Coccomyxaceae</taxon>
        <taxon>Coccomyxa</taxon>
    </lineage>
</organism>
<gene>
    <name evidence="7" type="primary">g1752</name>
    <name evidence="7" type="ORF">VP750_LOCUS1496</name>
</gene>
<dbReference type="Gene3D" id="3.60.15.10">
    <property type="entry name" value="Ribonuclease Z/Hydroxyacylglutathione hydrolase-like"/>
    <property type="match status" value="1"/>
</dbReference>
<proteinExistence type="inferred from homology"/>
<evidence type="ECO:0000256" key="2">
    <source>
        <dbReference type="ARBA" id="ARBA00022664"/>
    </source>
</evidence>
<dbReference type="InterPro" id="IPR022712">
    <property type="entry name" value="Beta_Casp"/>
</dbReference>
<dbReference type="Pfam" id="PF13299">
    <property type="entry name" value="CPSF100_C"/>
    <property type="match status" value="1"/>
</dbReference>